<evidence type="ECO:0000313" key="2">
    <source>
        <dbReference type="Proteomes" id="UP000468735"/>
    </source>
</evidence>
<comment type="caution">
    <text evidence="1">The sequence shown here is derived from an EMBL/GenBank/DDBJ whole genome shotgun (WGS) entry which is preliminary data.</text>
</comment>
<name>A0A6H9YV29_9ACTN</name>
<proteinExistence type="predicted"/>
<gene>
    <name evidence="1" type="ORF">F8566_16810</name>
</gene>
<dbReference type="EMBL" id="WBMT01000007">
    <property type="protein sequence ID" value="KAB2348445.1"/>
    <property type="molecule type" value="Genomic_DNA"/>
</dbReference>
<protein>
    <recommendedName>
        <fullName evidence="3">HEAT repeat domain-containing protein</fullName>
    </recommendedName>
</protein>
<accession>A0A6H9YV29</accession>
<organism evidence="1 2">
    <name type="scientific">Actinomadura rudentiformis</name>
    <dbReference type="NCBI Taxonomy" id="359158"/>
    <lineage>
        <taxon>Bacteria</taxon>
        <taxon>Bacillati</taxon>
        <taxon>Actinomycetota</taxon>
        <taxon>Actinomycetes</taxon>
        <taxon>Streptosporangiales</taxon>
        <taxon>Thermomonosporaceae</taxon>
        <taxon>Actinomadura</taxon>
    </lineage>
</organism>
<sequence length="159" mass="17941">MTGPHIDQEPAEHRRFARYLQALEAVAEADEAELVAAVLRDQDATMADSAVGRHLDSRAAHLLTSQAFTAWAQTMAEIIAERDFLTRRLREWSLLRSIVLGEPWATEDLTTATDWFQRTAATTQIVTAPDALRLLAEHGRTRRVRNAASRRLRQLEQPS</sequence>
<dbReference type="Proteomes" id="UP000468735">
    <property type="component" value="Unassembled WGS sequence"/>
</dbReference>
<dbReference type="AlphaFoldDB" id="A0A6H9YV29"/>
<reference evidence="1 2" key="1">
    <citation type="submission" date="2019-09" db="EMBL/GenBank/DDBJ databases">
        <title>Actinomadura physcomitrii sp. nov., a novel actinomycete isolated from moss [Physcomitrium sphaericum (Ludw) Fuernr].</title>
        <authorList>
            <person name="Zhuang X."/>
            <person name="Liu C."/>
        </authorList>
    </citation>
    <scope>NUCLEOTIDE SEQUENCE [LARGE SCALE GENOMIC DNA]</scope>
    <source>
        <strain evidence="1 2">HMC1</strain>
    </source>
</reference>
<dbReference type="RefSeq" id="WP_151561173.1">
    <property type="nucleotide sequence ID" value="NZ_WBMT01000007.1"/>
</dbReference>
<evidence type="ECO:0000313" key="1">
    <source>
        <dbReference type="EMBL" id="KAB2348445.1"/>
    </source>
</evidence>
<evidence type="ECO:0008006" key="3">
    <source>
        <dbReference type="Google" id="ProtNLM"/>
    </source>
</evidence>
<dbReference type="OrthoDB" id="4563535at2"/>
<keyword evidence="2" id="KW-1185">Reference proteome</keyword>